<reference evidence="2" key="1">
    <citation type="submission" date="2016-06" db="EMBL/GenBank/DDBJ databases">
        <authorList>
            <person name="Varghese N."/>
            <person name="Submissions Spin"/>
        </authorList>
    </citation>
    <scope>NUCLEOTIDE SEQUENCE [LARGE SCALE GENOMIC DNA]</scope>
    <source>
        <strain evidence="2">DSM 44814</strain>
    </source>
</reference>
<keyword evidence="2" id="KW-1185">Reference proteome</keyword>
<dbReference type="STRING" id="227316.GA0070604_5431"/>
<evidence type="ECO:0008006" key="3">
    <source>
        <dbReference type="Google" id="ProtNLM"/>
    </source>
</evidence>
<name>A0A1C6VGH8_9ACTN</name>
<dbReference type="Proteomes" id="UP000199696">
    <property type="component" value="Unassembled WGS sequence"/>
</dbReference>
<accession>A0A1C6VGH8</accession>
<evidence type="ECO:0000313" key="2">
    <source>
        <dbReference type="Proteomes" id="UP000199696"/>
    </source>
</evidence>
<proteinExistence type="predicted"/>
<dbReference type="EMBL" id="FMHY01000002">
    <property type="protein sequence ID" value="SCL65419.1"/>
    <property type="molecule type" value="Genomic_DNA"/>
</dbReference>
<protein>
    <recommendedName>
        <fullName evidence="3">Excreted virulence factor EspC, type VII ESX diderm</fullName>
    </recommendedName>
</protein>
<sequence>MPCSGGYQRRISPQWAILLGSGAGRTDRQRRTGGEIMIDVDVRAIRSMAEAVVRQTAPGLEAASARLQETRAIEHSNFTSVVPQLAVAYVGAVEFMEEELRTKLTHLTEIQSRLNRTADNWEAADQSSTIMIA</sequence>
<gene>
    <name evidence="1" type="ORF">GA0070604_5431</name>
</gene>
<dbReference type="AlphaFoldDB" id="A0A1C6VGH8"/>
<organism evidence="1 2">
    <name type="scientific">Micromonospora eburnea</name>
    <dbReference type="NCBI Taxonomy" id="227316"/>
    <lineage>
        <taxon>Bacteria</taxon>
        <taxon>Bacillati</taxon>
        <taxon>Actinomycetota</taxon>
        <taxon>Actinomycetes</taxon>
        <taxon>Micromonosporales</taxon>
        <taxon>Micromonosporaceae</taxon>
        <taxon>Micromonospora</taxon>
    </lineage>
</organism>
<evidence type="ECO:0000313" key="1">
    <source>
        <dbReference type="EMBL" id="SCL65419.1"/>
    </source>
</evidence>